<evidence type="ECO:0000256" key="1">
    <source>
        <dbReference type="SAM" id="Phobius"/>
    </source>
</evidence>
<dbReference type="Pfam" id="PF19744">
    <property type="entry name" value="DUF6232"/>
    <property type="match status" value="1"/>
</dbReference>
<keyword evidence="1" id="KW-0472">Membrane</keyword>
<dbReference type="AlphaFoldDB" id="A0A2N8RWV2"/>
<reference evidence="2 3" key="1">
    <citation type="submission" date="2018-01" db="EMBL/GenBank/DDBJ databases">
        <title>Denitrification phenotypes of diverse strains of Pseudomonas stutzeri.</title>
        <authorList>
            <person name="Milligan D.A."/>
            <person name="Bergaust L."/>
            <person name="Bakken L.R."/>
            <person name="Frostegard A."/>
        </authorList>
    </citation>
    <scope>NUCLEOTIDE SEQUENCE [LARGE SCALE GENOMIC DNA]</scope>
    <source>
        <strain evidence="2 3">KC</strain>
    </source>
</reference>
<dbReference type="OrthoDB" id="7041791at2"/>
<comment type="caution">
    <text evidence="2">The sequence shown here is derived from an EMBL/GenBank/DDBJ whole genome shotgun (WGS) entry which is preliminary data.</text>
</comment>
<evidence type="ECO:0000313" key="2">
    <source>
        <dbReference type="EMBL" id="PNF78860.1"/>
    </source>
</evidence>
<keyword evidence="1" id="KW-1133">Transmembrane helix</keyword>
<sequence>MDEKIFFNQGNVSVSNSRFIVDGQTYAMSNVTSVKSGVTPPDRGAAVVIAVIGLTCLFGSGWVFVAAIVAIAIAVLAWIGSKAKYSVILNTSSGENQALVSEDEAYIANVIASLNEAIVSRG</sequence>
<feature type="transmembrane region" description="Helical" evidence="1">
    <location>
        <begin position="46"/>
        <end position="79"/>
    </location>
</feature>
<dbReference type="RefSeq" id="WP_102826791.1">
    <property type="nucleotide sequence ID" value="NZ_CP139348.1"/>
</dbReference>
<evidence type="ECO:0000313" key="3">
    <source>
        <dbReference type="Proteomes" id="UP000235925"/>
    </source>
</evidence>
<protein>
    <submittedName>
        <fullName evidence="2">QacE</fullName>
    </submittedName>
</protein>
<keyword evidence="1" id="KW-0812">Transmembrane</keyword>
<name>A0A2N8RWV2_STUST</name>
<accession>A0A2N8RWV2</accession>
<dbReference type="EMBL" id="POUN01000007">
    <property type="protein sequence ID" value="PNF78860.1"/>
    <property type="molecule type" value="Genomic_DNA"/>
</dbReference>
<proteinExistence type="predicted"/>
<organism evidence="2 3">
    <name type="scientific">Stutzerimonas stutzeri</name>
    <name type="common">Pseudomonas stutzeri</name>
    <dbReference type="NCBI Taxonomy" id="316"/>
    <lineage>
        <taxon>Bacteria</taxon>
        <taxon>Pseudomonadati</taxon>
        <taxon>Pseudomonadota</taxon>
        <taxon>Gammaproteobacteria</taxon>
        <taxon>Pseudomonadales</taxon>
        <taxon>Pseudomonadaceae</taxon>
        <taxon>Stutzerimonas</taxon>
    </lineage>
</organism>
<dbReference type="InterPro" id="IPR045629">
    <property type="entry name" value="DUF6232"/>
</dbReference>
<gene>
    <name evidence="2" type="ORF">CXK92_20135</name>
</gene>
<dbReference type="Proteomes" id="UP000235925">
    <property type="component" value="Unassembled WGS sequence"/>
</dbReference>